<dbReference type="Proteomes" id="UP000245474">
    <property type="component" value="Unassembled WGS sequence"/>
</dbReference>
<dbReference type="Gene3D" id="3.40.50.1820">
    <property type="entry name" value="alpha/beta hydrolase"/>
    <property type="match status" value="1"/>
</dbReference>
<dbReference type="InterPro" id="IPR036102">
    <property type="entry name" value="OsmC/Ohrsf"/>
</dbReference>
<dbReference type="Gene3D" id="3.30.300.20">
    <property type="match status" value="1"/>
</dbReference>
<dbReference type="EMBL" id="QFFI01000005">
    <property type="protein sequence ID" value="PWG64635.1"/>
    <property type="molecule type" value="Genomic_DNA"/>
</dbReference>
<name>A0A2U2N5Y0_9GAMM</name>
<evidence type="ECO:0000259" key="1">
    <source>
        <dbReference type="Pfam" id="PF12146"/>
    </source>
</evidence>
<evidence type="ECO:0000313" key="3">
    <source>
        <dbReference type="Proteomes" id="UP000245474"/>
    </source>
</evidence>
<reference evidence="2 3" key="1">
    <citation type="submission" date="2018-05" db="EMBL/GenBank/DDBJ databases">
        <title>Spiribacter halobius sp. nov., a moderately halophilic bacterium isolated from marine solar saltern.</title>
        <authorList>
            <person name="Zheng W.-S."/>
            <person name="Lu D.-C."/>
            <person name="Du Z.-J."/>
        </authorList>
    </citation>
    <scope>NUCLEOTIDE SEQUENCE [LARGE SCALE GENOMIC DNA]</scope>
    <source>
        <strain evidence="2 3">E85</strain>
    </source>
</reference>
<accession>A0A2U2N5Y0</accession>
<dbReference type="InterPro" id="IPR003718">
    <property type="entry name" value="OsmC/Ohr_fam"/>
</dbReference>
<comment type="caution">
    <text evidence="2">The sequence shown here is derived from an EMBL/GenBank/DDBJ whole genome shotgun (WGS) entry which is preliminary data.</text>
</comment>
<dbReference type="InterPro" id="IPR029058">
    <property type="entry name" value="AB_hydrolase_fold"/>
</dbReference>
<dbReference type="InterPro" id="IPR022742">
    <property type="entry name" value="Hydrolase_4"/>
</dbReference>
<feature type="domain" description="Serine aminopeptidase S33" evidence="1">
    <location>
        <begin position="40"/>
        <end position="133"/>
    </location>
</feature>
<proteinExistence type="predicted"/>
<gene>
    <name evidence="2" type="ORF">DEM34_04720</name>
</gene>
<dbReference type="PANTHER" id="PTHR39624:SF2">
    <property type="entry name" value="OSMC-LIKE PROTEIN"/>
    <property type="match status" value="1"/>
</dbReference>
<dbReference type="InterPro" id="IPR015946">
    <property type="entry name" value="KH_dom-like_a/b"/>
</dbReference>
<protein>
    <submittedName>
        <fullName evidence="2">Osmotically inducible protein C</fullName>
    </submittedName>
</protein>
<evidence type="ECO:0000313" key="2">
    <source>
        <dbReference type="EMBL" id="PWG64635.1"/>
    </source>
</evidence>
<keyword evidence="3" id="KW-1185">Reference proteome</keyword>
<dbReference type="RefSeq" id="WP_109676777.1">
    <property type="nucleotide sequence ID" value="NZ_CP086615.1"/>
</dbReference>
<sequence length="409" mass="44280">MSSERIDFPGRDGQRLAARLDRPAGPARAFALFAHCFTCGKDSKGASHIARALAARGIATLRFDFTGLGGSEGEFGNSGFSANVEDLIAAADWLRAEHAAPAIMVGHSLGGAAVLAAAGDVPECRAVATIGAPAETEHTLRHLGEAIETIEAEGEATVNLGGRPFRVQRRFLEDFRDQRLEALIADLRRPLLVLHAPTDRIVGVDHARRIFEAAKHPKSYVSLDDADHLLTRSADADYAAGVIAAWAARYLPEPEAAEDTAGEEGEVVVSETGEGDFQQRVLAAGHSLIADEPRQVGGLGSGPGPYDLLLAALGTCTAMTLRMYARHKQLPLEHVTVRLAHDRIHARDCEDCETREGQVDRITRQIELRGELTAPQRERLLQIADRCPVHRTLHSEIRVLTELAEGRHE</sequence>
<dbReference type="SUPFAM" id="SSF82784">
    <property type="entry name" value="OsmC-like"/>
    <property type="match status" value="1"/>
</dbReference>
<dbReference type="Pfam" id="PF12146">
    <property type="entry name" value="Hydrolase_4"/>
    <property type="match status" value="1"/>
</dbReference>
<dbReference type="OrthoDB" id="9789573at2"/>
<dbReference type="SUPFAM" id="SSF53474">
    <property type="entry name" value="alpha/beta-Hydrolases"/>
    <property type="match status" value="1"/>
</dbReference>
<dbReference type="PANTHER" id="PTHR39624">
    <property type="entry name" value="PROTEIN INVOLVED IN RIMO-MEDIATED BETA-METHYLTHIOLATION OF RIBOSOMAL PROTEIN S12 YCAO"/>
    <property type="match status" value="1"/>
</dbReference>
<dbReference type="AlphaFoldDB" id="A0A2U2N5Y0"/>
<organism evidence="2 3">
    <name type="scientific">Sediminicurvatus halobius</name>
    <dbReference type="NCBI Taxonomy" id="2182432"/>
    <lineage>
        <taxon>Bacteria</taxon>
        <taxon>Pseudomonadati</taxon>
        <taxon>Pseudomonadota</taxon>
        <taxon>Gammaproteobacteria</taxon>
        <taxon>Chromatiales</taxon>
        <taxon>Ectothiorhodospiraceae</taxon>
        <taxon>Sediminicurvatus</taxon>
    </lineage>
</organism>
<dbReference type="Pfam" id="PF02566">
    <property type="entry name" value="OsmC"/>
    <property type="match status" value="1"/>
</dbReference>